<evidence type="ECO:0000256" key="2">
    <source>
        <dbReference type="ARBA" id="ARBA00009749"/>
    </source>
</evidence>
<feature type="transmembrane region" description="Helical" evidence="10">
    <location>
        <begin position="314"/>
        <end position="336"/>
    </location>
</feature>
<evidence type="ECO:0000256" key="3">
    <source>
        <dbReference type="ARBA" id="ARBA00022448"/>
    </source>
</evidence>
<keyword evidence="5" id="KW-0460">Magnesium</keyword>
<protein>
    <submittedName>
        <fullName evidence="12">MgtE-domain-containing protein</fullName>
    </submittedName>
</protein>
<evidence type="ECO:0000313" key="13">
    <source>
        <dbReference type="Proteomes" id="UP000193642"/>
    </source>
</evidence>
<keyword evidence="6 10" id="KW-1133">Transmembrane helix</keyword>
<keyword evidence="4 10" id="KW-0812">Transmembrane</keyword>
<dbReference type="GO" id="GO:0005886">
    <property type="term" value="C:plasma membrane"/>
    <property type="evidence" value="ECO:0007669"/>
    <property type="project" value="TreeGrafter"/>
</dbReference>
<evidence type="ECO:0000256" key="7">
    <source>
        <dbReference type="ARBA" id="ARBA00023065"/>
    </source>
</evidence>
<evidence type="ECO:0000256" key="6">
    <source>
        <dbReference type="ARBA" id="ARBA00022989"/>
    </source>
</evidence>
<accession>A0A1Y2CMN9</accession>
<feature type="transmembrane region" description="Helical" evidence="10">
    <location>
        <begin position="364"/>
        <end position="390"/>
    </location>
</feature>
<feature type="domain" description="SLC41A/MgtE integral membrane" evidence="11">
    <location>
        <begin position="110"/>
        <end position="244"/>
    </location>
</feature>
<organism evidence="12 13">
    <name type="scientific">Rhizoclosmatium globosum</name>
    <dbReference type="NCBI Taxonomy" id="329046"/>
    <lineage>
        <taxon>Eukaryota</taxon>
        <taxon>Fungi</taxon>
        <taxon>Fungi incertae sedis</taxon>
        <taxon>Chytridiomycota</taxon>
        <taxon>Chytridiomycota incertae sedis</taxon>
        <taxon>Chytridiomycetes</taxon>
        <taxon>Chytridiales</taxon>
        <taxon>Chytriomycetaceae</taxon>
        <taxon>Rhizoclosmatium</taxon>
    </lineage>
</organism>
<evidence type="ECO:0000256" key="5">
    <source>
        <dbReference type="ARBA" id="ARBA00022842"/>
    </source>
</evidence>
<comment type="caution">
    <text evidence="12">The sequence shown here is derived from an EMBL/GenBank/DDBJ whole genome shotgun (WGS) entry which is preliminary data.</text>
</comment>
<dbReference type="Gene3D" id="1.10.357.20">
    <property type="entry name" value="SLC41 divalent cation transporters, integral membrane domain"/>
    <property type="match status" value="2"/>
</dbReference>
<evidence type="ECO:0000256" key="1">
    <source>
        <dbReference type="ARBA" id="ARBA00004141"/>
    </source>
</evidence>
<proteinExistence type="inferred from homology"/>
<keyword evidence="13" id="KW-1185">Reference proteome</keyword>
<dbReference type="OrthoDB" id="666972at2759"/>
<gene>
    <name evidence="12" type="ORF">BCR33DRAFT_60614</name>
</gene>
<feature type="region of interest" description="Disordered" evidence="9">
    <location>
        <begin position="15"/>
        <end position="65"/>
    </location>
</feature>
<dbReference type="FunFam" id="1.10.357.20:FF:000001">
    <property type="entry name" value="Solute carrier family 41 member 2"/>
    <property type="match status" value="1"/>
</dbReference>
<evidence type="ECO:0000259" key="11">
    <source>
        <dbReference type="Pfam" id="PF01769"/>
    </source>
</evidence>
<feature type="transmembrane region" description="Helical" evidence="10">
    <location>
        <begin position="289"/>
        <end position="308"/>
    </location>
</feature>
<dbReference type="InterPro" id="IPR006667">
    <property type="entry name" value="SLC41_membr_dom"/>
</dbReference>
<dbReference type="Pfam" id="PF01769">
    <property type="entry name" value="MgtE"/>
    <property type="match status" value="2"/>
</dbReference>
<comment type="similarity">
    <text evidence="2">Belongs to the SLC41A transporter family.</text>
</comment>
<evidence type="ECO:0000256" key="4">
    <source>
        <dbReference type="ARBA" id="ARBA00022692"/>
    </source>
</evidence>
<feature type="transmembrane region" description="Helical" evidence="10">
    <location>
        <begin position="431"/>
        <end position="452"/>
    </location>
</feature>
<comment type="subcellular location">
    <subcellularLocation>
        <location evidence="1">Membrane</location>
        <topology evidence="1">Multi-pass membrane protein</topology>
    </subcellularLocation>
</comment>
<dbReference type="AlphaFoldDB" id="A0A1Y2CMN9"/>
<evidence type="ECO:0000256" key="8">
    <source>
        <dbReference type="ARBA" id="ARBA00023136"/>
    </source>
</evidence>
<dbReference type="EMBL" id="MCGO01000012">
    <property type="protein sequence ID" value="ORY48196.1"/>
    <property type="molecule type" value="Genomic_DNA"/>
</dbReference>
<evidence type="ECO:0000256" key="10">
    <source>
        <dbReference type="SAM" id="Phobius"/>
    </source>
</evidence>
<evidence type="ECO:0000313" key="12">
    <source>
        <dbReference type="EMBL" id="ORY48196.1"/>
    </source>
</evidence>
<feature type="transmembrane region" description="Helical" evidence="10">
    <location>
        <begin position="236"/>
        <end position="253"/>
    </location>
</feature>
<keyword evidence="8 10" id="KW-0472">Membrane</keyword>
<dbReference type="Proteomes" id="UP000193642">
    <property type="component" value="Unassembled WGS sequence"/>
</dbReference>
<feature type="compositionally biased region" description="Polar residues" evidence="9">
    <location>
        <begin position="50"/>
        <end position="61"/>
    </location>
</feature>
<feature type="domain" description="SLC41A/MgtE integral membrane" evidence="11">
    <location>
        <begin position="321"/>
        <end position="449"/>
    </location>
</feature>
<dbReference type="SUPFAM" id="SSF161093">
    <property type="entry name" value="MgtE membrane domain-like"/>
    <property type="match status" value="2"/>
</dbReference>
<name>A0A1Y2CMN9_9FUNG</name>
<feature type="compositionally biased region" description="Polar residues" evidence="9">
    <location>
        <begin position="16"/>
        <end position="27"/>
    </location>
</feature>
<sequence>MEAALAYRRIRRKQQETLPIHSSPSRSLSEHEVSGYATPDSELSRAPSPFKQSPNQQTSGPVDSGGVKLISEAMPSVLLSLGGLMLAGTLLDALQKWTVFERVPELFILVPTLLGLKGNLEMNLASRLSTAANLGLLDKPTSRWELVFGNMALLQVQAACVSGLASTWSLTVSGFVEGTFLHAKETALICAAGILTACVASMFLGGVMCGTVIVCRILNVDPDNIATPVAASMGDLITLLLLAAVATGLNAVIDSSIGVLLIVFSLSLLPLWVFLVLRNKHVKDVLMTGWSPLFTAMLISSLAGIVLGNSIDSYAGLAVLVPVMNGICGNLACIYASKISTELHQYPPGFVPNKLISLGYTTPIALFMINVPAQLIFLALVATFGIGAAVVSFQFVILYFAAACSLAIFLLRLTAVLACALWKREMDPDNYIFSLITATGDVVGTVLIVQAFRLMVWLGAATKLVPVAG</sequence>
<dbReference type="GO" id="GO:0008324">
    <property type="term" value="F:monoatomic cation transmembrane transporter activity"/>
    <property type="evidence" value="ECO:0007669"/>
    <property type="project" value="InterPro"/>
</dbReference>
<dbReference type="InterPro" id="IPR036739">
    <property type="entry name" value="SLC41_membr_dom_sf"/>
</dbReference>
<feature type="transmembrane region" description="Helical" evidence="10">
    <location>
        <begin position="259"/>
        <end position="277"/>
    </location>
</feature>
<keyword evidence="3" id="KW-0813">Transport</keyword>
<feature type="transmembrane region" description="Helical" evidence="10">
    <location>
        <begin position="396"/>
        <end position="419"/>
    </location>
</feature>
<evidence type="ECO:0000256" key="9">
    <source>
        <dbReference type="SAM" id="MobiDB-lite"/>
    </source>
</evidence>
<keyword evidence="7" id="KW-0406">Ion transport</keyword>
<dbReference type="PANTHER" id="PTHR16228">
    <property type="entry name" value="DIVALENT CATION TRANSPORTER SOLUTE CARRIER FAMILY 41"/>
    <property type="match status" value="1"/>
</dbReference>
<reference evidence="12 13" key="1">
    <citation type="submission" date="2016-07" db="EMBL/GenBank/DDBJ databases">
        <title>Pervasive Adenine N6-methylation of Active Genes in Fungi.</title>
        <authorList>
            <consortium name="DOE Joint Genome Institute"/>
            <person name="Mondo S.J."/>
            <person name="Dannebaum R.O."/>
            <person name="Kuo R.C."/>
            <person name="Labutti K."/>
            <person name="Haridas S."/>
            <person name="Kuo A."/>
            <person name="Salamov A."/>
            <person name="Ahrendt S.R."/>
            <person name="Lipzen A."/>
            <person name="Sullivan W."/>
            <person name="Andreopoulos W.B."/>
            <person name="Clum A."/>
            <person name="Lindquist E."/>
            <person name="Daum C."/>
            <person name="Ramamoorthy G.K."/>
            <person name="Gryganskyi A."/>
            <person name="Culley D."/>
            <person name="Magnuson J.K."/>
            <person name="James T.Y."/>
            <person name="O'Malley M.A."/>
            <person name="Stajich J.E."/>
            <person name="Spatafora J.W."/>
            <person name="Visel A."/>
            <person name="Grigoriev I.V."/>
        </authorList>
    </citation>
    <scope>NUCLEOTIDE SEQUENCE [LARGE SCALE GENOMIC DNA]</scope>
    <source>
        <strain evidence="12 13">JEL800</strain>
    </source>
</reference>
<dbReference type="PANTHER" id="PTHR16228:SF7">
    <property type="entry name" value="SLC41A_MGTE INTEGRAL MEMBRANE DOMAIN-CONTAINING PROTEIN"/>
    <property type="match status" value="1"/>
</dbReference>
<feature type="transmembrane region" description="Helical" evidence="10">
    <location>
        <begin position="186"/>
        <end position="215"/>
    </location>
</feature>
<dbReference type="InterPro" id="IPR045349">
    <property type="entry name" value="SLC41A1-3"/>
</dbReference>